<feature type="compositionally biased region" description="Low complexity" evidence="5">
    <location>
        <begin position="48"/>
        <end position="62"/>
    </location>
</feature>
<dbReference type="SMART" id="SM00398">
    <property type="entry name" value="HMG"/>
    <property type="match status" value="1"/>
</dbReference>
<evidence type="ECO:0000256" key="5">
    <source>
        <dbReference type="SAM" id="MobiDB-lite"/>
    </source>
</evidence>
<dbReference type="GO" id="GO:0001228">
    <property type="term" value="F:DNA-binding transcription activator activity, RNA polymerase II-specific"/>
    <property type="evidence" value="ECO:0007669"/>
    <property type="project" value="TreeGrafter"/>
</dbReference>
<reference evidence="7" key="1">
    <citation type="submission" date="2011-07" db="EMBL/GenBank/DDBJ databases">
        <title>The Genome Sequence of Exophiala (Wangiella) dermatitidis NIH/UT8656.</title>
        <authorList>
            <consortium name="The Broad Institute Genome Sequencing Platform"/>
            <person name="Cuomo C."/>
            <person name="Wang Z."/>
            <person name="Hunicke-Smith S."/>
            <person name="Szanislo P.J."/>
            <person name="Earl A."/>
            <person name="Young S.K."/>
            <person name="Zeng Q."/>
            <person name="Gargeya S."/>
            <person name="Fitzgerald M."/>
            <person name="Haas B."/>
            <person name="Abouelleil A."/>
            <person name="Alvarado L."/>
            <person name="Arachchi H.M."/>
            <person name="Berlin A."/>
            <person name="Brown A."/>
            <person name="Chapman S.B."/>
            <person name="Chen Z."/>
            <person name="Dunbar C."/>
            <person name="Freedman E."/>
            <person name="Gearin G."/>
            <person name="Gellesch M."/>
            <person name="Goldberg J."/>
            <person name="Griggs A."/>
            <person name="Gujja S."/>
            <person name="Heiman D."/>
            <person name="Howarth C."/>
            <person name="Larson L."/>
            <person name="Lui A."/>
            <person name="MacDonald P.J.P."/>
            <person name="Montmayeur A."/>
            <person name="Murphy C."/>
            <person name="Neiman D."/>
            <person name="Pearson M."/>
            <person name="Priest M."/>
            <person name="Roberts A."/>
            <person name="Saif S."/>
            <person name="Shea T."/>
            <person name="Shenoy N."/>
            <person name="Sisk P."/>
            <person name="Stolte C."/>
            <person name="Sykes S."/>
            <person name="Wortman J."/>
            <person name="Nusbaum C."/>
            <person name="Birren B."/>
        </authorList>
    </citation>
    <scope>NUCLEOTIDE SEQUENCE</scope>
    <source>
        <strain evidence="7">NIH/UT8656</strain>
    </source>
</reference>
<dbReference type="GO" id="GO:0005634">
    <property type="term" value="C:nucleus"/>
    <property type="evidence" value="ECO:0007669"/>
    <property type="project" value="UniProtKB-UniRule"/>
</dbReference>
<gene>
    <name evidence="7" type="ORF">HMPREF1120_08862</name>
</gene>
<dbReference type="VEuPathDB" id="FungiDB:HMPREF1120_08862"/>
<evidence type="ECO:0000256" key="2">
    <source>
        <dbReference type="ARBA" id="ARBA00023125"/>
    </source>
</evidence>
<dbReference type="InterPro" id="IPR009071">
    <property type="entry name" value="HMG_box_dom"/>
</dbReference>
<dbReference type="Pfam" id="PF00505">
    <property type="entry name" value="HMG_box"/>
    <property type="match status" value="1"/>
</dbReference>
<evidence type="ECO:0000256" key="3">
    <source>
        <dbReference type="ARBA" id="ARBA00023163"/>
    </source>
</evidence>
<evidence type="ECO:0000259" key="6">
    <source>
        <dbReference type="PROSITE" id="PS50118"/>
    </source>
</evidence>
<evidence type="ECO:0000313" key="7">
    <source>
        <dbReference type="EMBL" id="EHY60919.1"/>
    </source>
</evidence>
<evidence type="ECO:0000256" key="4">
    <source>
        <dbReference type="PROSITE-ProRule" id="PRU00267"/>
    </source>
</evidence>
<dbReference type="SUPFAM" id="SSF47095">
    <property type="entry name" value="HMG-box"/>
    <property type="match status" value="1"/>
</dbReference>
<keyword evidence="2 4" id="KW-0238">DNA-binding</keyword>
<name>H6CAX2_EXODN</name>
<dbReference type="Proteomes" id="UP000007304">
    <property type="component" value="Unassembled WGS sequence"/>
</dbReference>
<dbReference type="HOGENOM" id="CLU_655523_0_0_1"/>
<keyword evidence="3" id="KW-0804">Transcription</keyword>
<evidence type="ECO:0000313" key="8">
    <source>
        <dbReference type="Proteomes" id="UP000007304"/>
    </source>
</evidence>
<accession>H6CAX2</accession>
<feature type="domain" description="HMG box" evidence="6">
    <location>
        <begin position="103"/>
        <end position="171"/>
    </location>
</feature>
<dbReference type="Gene3D" id="1.10.30.10">
    <property type="entry name" value="High mobility group box domain"/>
    <property type="match status" value="1"/>
</dbReference>
<dbReference type="GeneID" id="20313501"/>
<dbReference type="GO" id="GO:0030154">
    <property type="term" value="P:cell differentiation"/>
    <property type="evidence" value="ECO:0007669"/>
    <property type="project" value="TreeGrafter"/>
</dbReference>
<keyword evidence="8" id="KW-1185">Reference proteome</keyword>
<dbReference type="OrthoDB" id="6247875at2759"/>
<sequence>MWFTLTSNSVITDFSSALYGGGPAESVVDHTHQVIRIRKVAEGTTAANSPFASSNLSSSASPPQSPGKTTNHIVAGLSGHARGPGKQLKPAKALRLPGKKSKVPRPPNAFILYRQKHHPLVMAAHPGMKNNDISILLGQQWKAEAEDVKAEYKALADKMKLKHAAENPGYQYAPRKASEKKRRMTVRKLAKLRLSDGGSETQSNPDVDTDDAKGVEKLALPEHVAADGTTLRMPVSVTEMLNAERPSYPGYIEYNAVEKMSLTLPAGHSQVERDYMLNMGSGAEGLSVFDDNARSGVYTDMDDFIATETTLMHDATDWEAITHDIEYIRAMKQFLEVSTTNNPKHPKATEPSGSILNFDDEMERQLFQERLDAALWMLE</sequence>
<dbReference type="GO" id="GO:0000122">
    <property type="term" value="P:negative regulation of transcription by RNA polymerase II"/>
    <property type="evidence" value="ECO:0007669"/>
    <property type="project" value="TreeGrafter"/>
</dbReference>
<dbReference type="InterPro" id="IPR050140">
    <property type="entry name" value="SRY-related_HMG-box_TF-like"/>
</dbReference>
<dbReference type="RefSeq" id="XP_009161380.1">
    <property type="nucleotide sequence ID" value="XM_009163132.1"/>
</dbReference>
<dbReference type="PANTHER" id="PTHR10270">
    <property type="entry name" value="SOX TRANSCRIPTION FACTOR"/>
    <property type="match status" value="1"/>
</dbReference>
<keyword evidence="4" id="KW-0539">Nucleus</keyword>
<protein>
    <recommendedName>
        <fullName evidence="6">HMG box domain-containing protein</fullName>
    </recommendedName>
</protein>
<dbReference type="PROSITE" id="PS50118">
    <property type="entry name" value="HMG_BOX_2"/>
    <property type="match status" value="1"/>
</dbReference>
<dbReference type="InParanoid" id="H6CAX2"/>
<evidence type="ECO:0000256" key="1">
    <source>
        <dbReference type="ARBA" id="ARBA00023015"/>
    </source>
</evidence>
<organism evidence="7 8">
    <name type="scientific">Exophiala dermatitidis (strain ATCC 34100 / CBS 525.76 / NIH/UT8656)</name>
    <name type="common">Black yeast</name>
    <name type="synonym">Wangiella dermatitidis</name>
    <dbReference type="NCBI Taxonomy" id="858893"/>
    <lineage>
        <taxon>Eukaryota</taxon>
        <taxon>Fungi</taxon>
        <taxon>Dikarya</taxon>
        <taxon>Ascomycota</taxon>
        <taxon>Pezizomycotina</taxon>
        <taxon>Eurotiomycetes</taxon>
        <taxon>Chaetothyriomycetidae</taxon>
        <taxon>Chaetothyriales</taxon>
        <taxon>Herpotrichiellaceae</taxon>
        <taxon>Exophiala</taxon>
    </lineage>
</organism>
<keyword evidence="1" id="KW-0805">Transcription regulation</keyword>
<dbReference type="EMBL" id="JH226137">
    <property type="protein sequence ID" value="EHY60919.1"/>
    <property type="molecule type" value="Genomic_DNA"/>
</dbReference>
<dbReference type="InterPro" id="IPR036910">
    <property type="entry name" value="HMG_box_dom_sf"/>
</dbReference>
<dbReference type="CDD" id="cd01389">
    <property type="entry name" value="HMG-box_ROX1-like"/>
    <property type="match status" value="1"/>
</dbReference>
<dbReference type="STRING" id="858893.H6CAX2"/>
<dbReference type="GO" id="GO:0000978">
    <property type="term" value="F:RNA polymerase II cis-regulatory region sequence-specific DNA binding"/>
    <property type="evidence" value="ECO:0007669"/>
    <property type="project" value="TreeGrafter"/>
</dbReference>
<feature type="region of interest" description="Disordered" evidence="5">
    <location>
        <begin position="48"/>
        <end position="91"/>
    </location>
</feature>
<dbReference type="PANTHER" id="PTHR10270:SF161">
    <property type="entry name" value="SEX-DETERMINING REGION Y PROTEIN"/>
    <property type="match status" value="1"/>
</dbReference>
<dbReference type="FunFam" id="1.10.30.10:FF:000041">
    <property type="entry name" value="HMG box family protein"/>
    <property type="match status" value="1"/>
</dbReference>
<proteinExistence type="predicted"/>
<feature type="DNA-binding region" description="HMG box" evidence="4">
    <location>
        <begin position="103"/>
        <end position="171"/>
    </location>
</feature>
<dbReference type="AlphaFoldDB" id="H6CAX2"/>
<dbReference type="eggNOG" id="KOG0527">
    <property type="taxonomic scope" value="Eukaryota"/>
</dbReference>